<accession>A0ABU6X9L7</accession>
<gene>
    <name evidence="2" type="ORF">PIB30_025141</name>
</gene>
<protein>
    <submittedName>
        <fullName evidence="2">Uncharacterized protein</fullName>
    </submittedName>
</protein>
<feature type="compositionally biased region" description="Basic and acidic residues" evidence="1">
    <location>
        <begin position="1"/>
        <end position="30"/>
    </location>
</feature>
<comment type="caution">
    <text evidence="2">The sequence shown here is derived from an EMBL/GenBank/DDBJ whole genome shotgun (WGS) entry which is preliminary data.</text>
</comment>
<organism evidence="2 3">
    <name type="scientific">Stylosanthes scabra</name>
    <dbReference type="NCBI Taxonomy" id="79078"/>
    <lineage>
        <taxon>Eukaryota</taxon>
        <taxon>Viridiplantae</taxon>
        <taxon>Streptophyta</taxon>
        <taxon>Embryophyta</taxon>
        <taxon>Tracheophyta</taxon>
        <taxon>Spermatophyta</taxon>
        <taxon>Magnoliopsida</taxon>
        <taxon>eudicotyledons</taxon>
        <taxon>Gunneridae</taxon>
        <taxon>Pentapetalae</taxon>
        <taxon>rosids</taxon>
        <taxon>fabids</taxon>
        <taxon>Fabales</taxon>
        <taxon>Fabaceae</taxon>
        <taxon>Papilionoideae</taxon>
        <taxon>50 kb inversion clade</taxon>
        <taxon>dalbergioids sensu lato</taxon>
        <taxon>Dalbergieae</taxon>
        <taxon>Pterocarpus clade</taxon>
        <taxon>Stylosanthes</taxon>
    </lineage>
</organism>
<keyword evidence="3" id="KW-1185">Reference proteome</keyword>
<evidence type="ECO:0000313" key="3">
    <source>
        <dbReference type="Proteomes" id="UP001341840"/>
    </source>
</evidence>
<proteinExistence type="predicted"/>
<evidence type="ECO:0000256" key="1">
    <source>
        <dbReference type="SAM" id="MobiDB-lite"/>
    </source>
</evidence>
<evidence type="ECO:0000313" key="2">
    <source>
        <dbReference type="EMBL" id="MED6194066.1"/>
    </source>
</evidence>
<dbReference type="Proteomes" id="UP001341840">
    <property type="component" value="Unassembled WGS sequence"/>
</dbReference>
<reference evidence="2 3" key="1">
    <citation type="journal article" date="2023" name="Plants (Basel)">
        <title>Bridging the Gap: Combining Genomics and Transcriptomics Approaches to Understand Stylosanthes scabra, an Orphan Legume from the Brazilian Caatinga.</title>
        <authorList>
            <person name="Ferreira-Neto J.R.C."/>
            <person name="da Silva M.D."/>
            <person name="Binneck E."/>
            <person name="de Melo N.F."/>
            <person name="da Silva R.H."/>
            <person name="de Melo A.L.T.M."/>
            <person name="Pandolfi V."/>
            <person name="Bustamante F.O."/>
            <person name="Brasileiro-Vidal A.C."/>
            <person name="Benko-Iseppon A.M."/>
        </authorList>
    </citation>
    <scope>NUCLEOTIDE SEQUENCE [LARGE SCALE GENOMIC DNA]</scope>
    <source>
        <tissue evidence="2">Leaves</tissue>
    </source>
</reference>
<sequence>MRESGRLSEKEGRRVTDCKEKGSDSSERNRTTMSFQHKRRKIWVQCRQIWVEYQHQQRVLCGGISSSVFSSTTGSLAAMFCVYFKTIVSSLTMLPIKDMKGSICCRGVDGRERQSLENRGGCEDV</sequence>
<feature type="region of interest" description="Disordered" evidence="1">
    <location>
        <begin position="1"/>
        <end position="33"/>
    </location>
</feature>
<name>A0ABU6X9L7_9FABA</name>
<dbReference type="EMBL" id="JASCZI010211540">
    <property type="protein sequence ID" value="MED6194066.1"/>
    <property type="molecule type" value="Genomic_DNA"/>
</dbReference>